<evidence type="ECO:0000313" key="1">
    <source>
        <dbReference type="EMBL" id="KAK3065519.1"/>
    </source>
</evidence>
<dbReference type="Proteomes" id="UP001186974">
    <property type="component" value="Unassembled WGS sequence"/>
</dbReference>
<sequence length="382" mass="41968">MSSVKQIETSLLTEHLRYTPITLLDDIINTVNELVNRAVDAAEEGLLAADPATLGFAQKAAEENITPENDDDGKPMYPESRTEIEEGVHKLETLLEANIDRNFDKLEIYVLRNVLCVPDDLVRWVRLAHYDNLSLPSPNPQTPPPSPETLHHLRKKLLVTRTLHTTLLAEQARNAAILSQLQSLLSTSSPPSAFKTEHQQHQQPSPPHSANPTTTTTTNANTFTFLASTPSAQALGIKDLTSASPNDATAQTEPQQGPLAQNTAFTLSQLPSLKRLLATLRPALTALPQQRLGDNEAEEEERREYIETQTMKIVERRGMRAGQGDGAGSVNEGRRMGWDEVEALEGIAGAIGKREEGEAEAEAEVEVGMSAERDEHGDRMEE</sequence>
<comment type="caution">
    <text evidence="1">The sequence shown here is derived from an EMBL/GenBank/DDBJ whole genome shotgun (WGS) entry which is preliminary data.</text>
</comment>
<keyword evidence="2" id="KW-1185">Reference proteome</keyword>
<organism evidence="1 2">
    <name type="scientific">Coniosporium uncinatum</name>
    <dbReference type="NCBI Taxonomy" id="93489"/>
    <lineage>
        <taxon>Eukaryota</taxon>
        <taxon>Fungi</taxon>
        <taxon>Dikarya</taxon>
        <taxon>Ascomycota</taxon>
        <taxon>Pezizomycotina</taxon>
        <taxon>Dothideomycetes</taxon>
        <taxon>Dothideomycetes incertae sedis</taxon>
        <taxon>Coniosporium</taxon>
    </lineage>
</organism>
<protein>
    <submittedName>
        <fullName evidence="1">Uncharacterized protein</fullName>
    </submittedName>
</protein>
<gene>
    <name evidence="1" type="ORF">LTS18_006230</name>
</gene>
<dbReference type="EMBL" id="JAWDJW010006335">
    <property type="protein sequence ID" value="KAK3065519.1"/>
    <property type="molecule type" value="Genomic_DNA"/>
</dbReference>
<reference evidence="1" key="1">
    <citation type="submission" date="2024-09" db="EMBL/GenBank/DDBJ databases">
        <title>Black Yeasts Isolated from many extreme environments.</title>
        <authorList>
            <person name="Coleine C."/>
            <person name="Stajich J.E."/>
            <person name="Selbmann L."/>
        </authorList>
    </citation>
    <scope>NUCLEOTIDE SEQUENCE</scope>
    <source>
        <strain evidence="1">CCFEE 5737</strain>
    </source>
</reference>
<accession>A0ACC3DD59</accession>
<proteinExistence type="predicted"/>
<evidence type="ECO:0000313" key="2">
    <source>
        <dbReference type="Proteomes" id="UP001186974"/>
    </source>
</evidence>
<name>A0ACC3DD59_9PEZI</name>